<dbReference type="InterPro" id="IPR029787">
    <property type="entry name" value="Nucleotide_cyclase"/>
</dbReference>
<dbReference type="NCBIfam" id="TIGR00254">
    <property type="entry name" value="GGDEF"/>
    <property type="match status" value="1"/>
</dbReference>
<dbReference type="AlphaFoldDB" id="A0A1Q4H5D0"/>
<dbReference type="InterPro" id="IPR052155">
    <property type="entry name" value="Biofilm_reg_signaling"/>
</dbReference>
<dbReference type="CDD" id="cd01949">
    <property type="entry name" value="GGDEF"/>
    <property type="match status" value="1"/>
</dbReference>
<dbReference type="EMBL" id="PDCR01000028">
    <property type="protein sequence ID" value="PEG52707.1"/>
    <property type="molecule type" value="Genomic_DNA"/>
</dbReference>
<dbReference type="STRING" id="1801.BRW64_25355"/>
<protein>
    <submittedName>
        <fullName evidence="5">GGDEF domain-containing protein</fullName>
    </submittedName>
</protein>
<accession>A0A1Q4H5D0</accession>
<feature type="transmembrane region" description="Helical" evidence="2">
    <location>
        <begin position="62"/>
        <end position="79"/>
    </location>
</feature>
<organism evidence="4 6">
    <name type="scientific">Mycolicibacterium diernhoferi</name>
    <dbReference type="NCBI Taxonomy" id="1801"/>
    <lineage>
        <taxon>Bacteria</taxon>
        <taxon>Bacillati</taxon>
        <taxon>Actinomycetota</taxon>
        <taxon>Actinomycetes</taxon>
        <taxon>Mycobacteriales</taxon>
        <taxon>Mycobacteriaceae</taxon>
        <taxon>Mycolicibacterium</taxon>
    </lineage>
</organism>
<dbReference type="PANTHER" id="PTHR44757">
    <property type="entry name" value="DIGUANYLATE CYCLASE DGCP"/>
    <property type="match status" value="1"/>
</dbReference>
<evidence type="ECO:0000313" key="6">
    <source>
        <dbReference type="Proteomes" id="UP000191039"/>
    </source>
</evidence>
<dbReference type="RefSeq" id="WP_073859243.1">
    <property type="nucleotide sequence ID" value="NZ_BAAATC010000021.1"/>
</dbReference>
<proteinExistence type="predicted"/>
<feature type="transmembrane region" description="Helical" evidence="2">
    <location>
        <begin position="29"/>
        <end position="50"/>
    </location>
</feature>
<keyword evidence="2" id="KW-1133">Transmembrane helix</keyword>
<sequence length="377" mass="39910">MTNPIAEAWGAREYRFATRALTDGRFMRLFVMVTGVSCIGMAGLLVIVQFHPAGPTGVPVRVLHILVAASAVAVGWRWMRGPWPSYTQAIAFVVWADIALVCTVGTLSTAAAQLSAMTYMGIVGVFAGFLLGARVLLVHCVLGAAVIAGIVARAVLVGERSGFELFIYYMPALVWVVIVPLVGSVLIDMGRRAIVKTARSAHYDSLTGLRNRRGMYASVGQALARGPQATVAMAVCDIDRFKRLNDSGGHAAGDAALVALAARLQEVARPDEFTARIGGDELVLVSLLDGDAALPKLVDRVRALTRVQLGDVEFTVSIGIAAMSPSEPHFTVDAVVRHADSAMYEAKRAGGAMCAGYPTESTTAASADRRRVPGRSA</sequence>
<dbReference type="InterPro" id="IPR043128">
    <property type="entry name" value="Rev_trsase/Diguanyl_cyclase"/>
</dbReference>
<feature type="region of interest" description="Disordered" evidence="1">
    <location>
        <begin position="357"/>
        <end position="377"/>
    </location>
</feature>
<dbReference type="PROSITE" id="PS50887">
    <property type="entry name" value="GGDEF"/>
    <property type="match status" value="1"/>
</dbReference>
<evidence type="ECO:0000313" key="7">
    <source>
        <dbReference type="Proteomes" id="UP000220340"/>
    </source>
</evidence>
<dbReference type="EMBL" id="MIJD01000399">
    <property type="protein sequence ID" value="OPE46787.1"/>
    <property type="molecule type" value="Genomic_DNA"/>
</dbReference>
<dbReference type="OrthoDB" id="23692at2"/>
<keyword evidence="2" id="KW-0812">Transmembrane</keyword>
<dbReference type="SUPFAM" id="SSF55073">
    <property type="entry name" value="Nucleotide cyclase"/>
    <property type="match status" value="1"/>
</dbReference>
<feature type="transmembrane region" description="Helical" evidence="2">
    <location>
        <begin position="86"/>
        <end position="107"/>
    </location>
</feature>
<dbReference type="SMART" id="SM00267">
    <property type="entry name" value="GGDEF"/>
    <property type="match status" value="1"/>
</dbReference>
<feature type="transmembrane region" description="Helical" evidence="2">
    <location>
        <begin position="168"/>
        <end position="187"/>
    </location>
</feature>
<reference evidence="5 7" key="2">
    <citation type="submission" date="2017-10" db="EMBL/GenBank/DDBJ databases">
        <title>The new phylogeny of genus Mycobacterium.</title>
        <authorList>
            <person name="Tortoli E."/>
            <person name="Trovato A."/>
            <person name="Cirillo D.M."/>
        </authorList>
    </citation>
    <scope>NUCLEOTIDE SEQUENCE [LARGE SCALE GENOMIC DNA]</scope>
    <source>
        <strain evidence="5 7">IP141170001</strain>
    </source>
</reference>
<dbReference type="Gene3D" id="3.30.70.270">
    <property type="match status" value="1"/>
</dbReference>
<feature type="transmembrane region" description="Helical" evidence="2">
    <location>
        <begin position="113"/>
        <end position="131"/>
    </location>
</feature>
<dbReference type="PANTHER" id="PTHR44757:SF2">
    <property type="entry name" value="BIOFILM ARCHITECTURE MAINTENANCE PROTEIN MBAA"/>
    <property type="match status" value="1"/>
</dbReference>
<evidence type="ECO:0000256" key="2">
    <source>
        <dbReference type="SAM" id="Phobius"/>
    </source>
</evidence>
<dbReference type="Proteomes" id="UP000220340">
    <property type="component" value="Unassembled WGS sequence"/>
</dbReference>
<evidence type="ECO:0000259" key="3">
    <source>
        <dbReference type="PROSITE" id="PS50887"/>
    </source>
</evidence>
<gene>
    <name evidence="4" type="ORF">BV510_25890</name>
    <name evidence="5" type="ORF">CRI78_20435</name>
</gene>
<evidence type="ECO:0000313" key="4">
    <source>
        <dbReference type="EMBL" id="OPE46787.1"/>
    </source>
</evidence>
<keyword evidence="7" id="KW-1185">Reference proteome</keyword>
<feature type="transmembrane region" description="Helical" evidence="2">
    <location>
        <begin position="136"/>
        <end position="156"/>
    </location>
</feature>
<dbReference type="Proteomes" id="UP000191039">
    <property type="component" value="Unassembled WGS sequence"/>
</dbReference>
<dbReference type="Pfam" id="PF00990">
    <property type="entry name" value="GGDEF"/>
    <property type="match status" value="1"/>
</dbReference>
<dbReference type="InterPro" id="IPR000160">
    <property type="entry name" value="GGDEF_dom"/>
</dbReference>
<feature type="domain" description="GGDEF" evidence="3">
    <location>
        <begin position="229"/>
        <end position="359"/>
    </location>
</feature>
<evidence type="ECO:0000256" key="1">
    <source>
        <dbReference type="SAM" id="MobiDB-lite"/>
    </source>
</evidence>
<evidence type="ECO:0000313" key="5">
    <source>
        <dbReference type="EMBL" id="PEG52707.1"/>
    </source>
</evidence>
<name>A0A1Q4H5D0_9MYCO</name>
<keyword evidence="2" id="KW-0472">Membrane</keyword>
<reference evidence="4 6" key="1">
    <citation type="submission" date="2016-09" db="EMBL/GenBank/DDBJ databases">
        <title>genome sequences of unsequenced Mycobacteria.</title>
        <authorList>
            <person name="Greninger A.L."/>
            <person name="Jerome K.R."/>
            <person name="Mcnair B."/>
            <person name="Wallis C."/>
            <person name="Fang F."/>
        </authorList>
    </citation>
    <scope>NUCLEOTIDE SEQUENCE [LARGE SCALE GENOMIC DNA]</scope>
    <source>
        <strain evidence="4 6">BM1</strain>
    </source>
</reference>
<comment type="caution">
    <text evidence="4">The sequence shown here is derived from an EMBL/GenBank/DDBJ whole genome shotgun (WGS) entry which is preliminary data.</text>
</comment>